<protein>
    <submittedName>
        <fullName evidence="2">GNAT family N-acetyltransferase</fullName>
        <ecNumber evidence="2">2.3.1.-</ecNumber>
    </submittedName>
</protein>
<dbReference type="SUPFAM" id="SSF55729">
    <property type="entry name" value="Acyl-CoA N-acyltransferases (Nat)"/>
    <property type="match status" value="1"/>
</dbReference>
<feature type="domain" description="N-acetyltransferase" evidence="1">
    <location>
        <begin position="5"/>
        <end position="195"/>
    </location>
</feature>
<reference evidence="2 3" key="1">
    <citation type="submission" date="2022-10" db="EMBL/GenBank/DDBJ databases">
        <title>Ruegeria sp. nov., isolated from ocean surface water.</title>
        <authorList>
            <person name="He W."/>
            <person name="Wang L."/>
            <person name="Zhang D.-F."/>
        </authorList>
    </citation>
    <scope>NUCLEOTIDE SEQUENCE [LARGE SCALE GENOMIC DNA]</scope>
    <source>
        <strain evidence="2 3">WL0004</strain>
    </source>
</reference>
<dbReference type="InterPro" id="IPR016181">
    <property type="entry name" value="Acyl_CoA_acyltransferase"/>
</dbReference>
<dbReference type="GO" id="GO:0016746">
    <property type="term" value="F:acyltransferase activity"/>
    <property type="evidence" value="ECO:0007669"/>
    <property type="project" value="UniProtKB-KW"/>
</dbReference>
<evidence type="ECO:0000259" key="1">
    <source>
        <dbReference type="PROSITE" id="PS51186"/>
    </source>
</evidence>
<evidence type="ECO:0000313" key="2">
    <source>
        <dbReference type="EMBL" id="MCU9840403.1"/>
    </source>
</evidence>
<keyword evidence="2" id="KW-0808">Transferase</keyword>
<sequence>MAEVTEVRALTGAALDAALDDVARLRIAVFRAWPYLYDGDLDYERDYLQAYRNSERAIVVGAFDGERLIGAATGMPLADHADDFAAAFAGSGVALSEVFYCAESVLLPEYRGYGVGHRFFDLREGHARALGFAKCAFCGVQRPADHPLKPDNYRPLDAFWCARGYKKLPGVVAHFGWKDLDQDHETDKPLQFWIRDI</sequence>
<dbReference type="PROSITE" id="PS51186">
    <property type="entry name" value="GNAT"/>
    <property type="match status" value="1"/>
</dbReference>
<organism evidence="2 3">
    <name type="scientific">Ruegeria marisflavi</name>
    <dbReference type="NCBI Taxonomy" id="2984152"/>
    <lineage>
        <taxon>Bacteria</taxon>
        <taxon>Pseudomonadati</taxon>
        <taxon>Pseudomonadota</taxon>
        <taxon>Alphaproteobacteria</taxon>
        <taxon>Rhodobacterales</taxon>
        <taxon>Roseobacteraceae</taxon>
        <taxon>Ruegeria</taxon>
    </lineage>
</organism>
<accession>A0ABT2X2U7</accession>
<evidence type="ECO:0000313" key="3">
    <source>
        <dbReference type="Proteomes" id="UP001321014"/>
    </source>
</evidence>
<dbReference type="EC" id="2.3.1.-" evidence="2"/>
<dbReference type="EMBL" id="JAOVQN010000037">
    <property type="protein sequence ID" value="MCU9840403.1"/>
    <property type="molecule type" value="Genomic_DNA"/>
</dbReference>
<gene>
    <name evidence="2" type="ORF">OEZ49_21850</name>
</gene>
<name>A0ABT2X2U7_9RHOB</name>
<dbReference type="InterPro" id="IPR000182">
    <property type="entry name" value="GNAT_dom"/>
</dbReference>
<dbReference type="RefSeq" id="WP_263390273.1">
    <property type="nucleotide sequence ID" value="NZ_JAOVQN010000037.1"/>
</dbReference>
<proteinExistence type="predicted"/>
<dbReference type="Proteomes" id="UP001321014">
    <property type="component" value="Unassembled WGS sequence"/>
</dbReference>
<dbReference type="Pfam" id="PF00583">
    <property type="entry name" value="Acetyltransf_1"/>
    <property type="match status" value="1"/>
</dbReference>
<comment type="caution">
    <text evidence="2">The sequence shown here is derived from an EMBL/GenBank/DDBJ whole genome shotgun (WGS) entry which is preliminary data.</text>
</comment>
<keyword evidence="2" id="KW-0012">Acyltransferase</keyword>
<keyword evidence="3" id="KW-1185">Reference proteome</keyword>
<dbReference type="Gene3D" id="3.40.630.30">
    <property type="match status" value="1"/>
</dbReference>